<dbReference type="Pfam" id="PF07719">
    <property type="entry name" value="TPR_2"/>
    <property type="match status" value="1"/>
</dbReference>
<dbReference type="Pfam" id="PF13181">
    <property type="entry name" value="TPR_8"/>
    <property type="match status" value="2"/>
</dbReference>
<name>T0SBT0_SAPDV</name>
<dbReference type="OrthoDB" id="1926212at2759"/>
<dbReference type="OMA" id="NAHAYFR"/>
<dbReference type="SMART" id="SM00028">
    <property type="entry name" value="TPR"/>
    <property type="match status" value="16"/>
</dbReference>
<dbReference type="GeneID" id="19941323"/>
<evidence type="ECO:0000256" key="3">
    <source>
        <dbReference type="PROSITE-ProRule" id="PRU00339"/>
    </source>
</evidence>
<dbReference type="PROSITE" id="PS50005">
    <property type="entry name" value="TPR"/>
    <property type="match status" value="5"/>
</dbReference>
<keyword evidence="6" id="KW-1185">Reference proteome</keyword>
<gene>
    <name evidence="5" type="ORF">SDRG_00596</name>
</gene>
<dbReference type="AlphaFoldDB" id="T0SBT0"/>
<keyword evidence="2 3" id="KW-0802">TPR repeat</keyword>
<dbReference type="InParanoid" id="T0SBT0"/>
<dbReference type="Pfam" id="PF13432">
    <property type="entry name" value="TPR_16"/>
    <property type="match status" value="1"/>
</dbReference>
<dbReference type="eggNOG" id="KOG1124">
    <property type="taxonomic scope" value="Eukaryota"/>
</dbReference>
<evidence type="ECO:0000313" key="6">
    <source>
        <dbReference type="Proteomes" id="UP000030762"/>
    </source>
</evidence>
<dbReference type="Proteomes" id="UP000030762">
    <property type="component" value="Unassembled WGS sequence"/>
</dbReference>
<feature type="repeat" description="TPR" evidence="3">
    <location>
        <begin position="794"/>
        <end position="827"/>
    </location>
</feature>
<dbReference type="InterPro" id="IPR011990">
    <property type="entry name" value="TPR-like_helical_dom_sf"/>
</dbReference>
<dbReference type="eggNOG" id="KOG4626">
    <property type="taxonomic scope" value="Eukaryota"/>
</dbReference>
<dbReference type="InterPro" id="IPR019734">
    <property type="entry name" value="TPR_rpt"/>
</dbReference>
<feature type="repeat" description="TPR" evidence="3">
    <location>
        <begin position="358"/>
        <end position="391"/>
    </location>
</feature>
<feature type="repeat" description="TPR" evidence="3">
    <location>
        <begin position="218"/>
        <end position="251"/>
    </location>
</feature>
<evidence type="ECO:0000256" key="2">
    <source>
        <dbReference type="ARBA" id="ARBA00022803"/>
    </source>
</evidence>
<protein>
    <submittedName>
        <fullName evidence="5">Uncharacterized protein</fullName>
    </submittedName>
</protein>
<dbReference type="Gene3D" id="1.25.40.10">
    <property type="entry name" value="Tetratricopeptide repeat domain"/>
    <property type="match status" value="8"/>
</dbReference>
<accession>T0SBT0</accession>
<proteinExistence type="predicted"/>
<dbReference type="EMBL" id="JH767132">
    <property type="protein sequence ID" value="EQC42878.1"/>
    <property type="molecule type" value="Genomic_DNA"/>
</dbReference>
<dbReference type="RefSeq" id="XP_008604301.1">
    <property type="nucleotide sequence ID" value="XM_008606079.1"/>
</dbReference>
<evidence type="ECO:0000256" key="4">
    <source>
        <dbReference type="SAM" id="MobiDB-lite"/>
    </source>
</evidence>
<dbReference type="InterPro" id="IPR050498">
    <property type="entry name" value="Ycf3"/>
</dbReference>
<keyword evidence="1" id="KW-0677">Repeat</keyword>
<feature type="repeat" description="TPR" evidence="3">
    <location>
        <begin position="828"/>
        <end position="861"/>
    </location>
</feature>
<sequence length="888" mass="99227">MLLATMWRASIPQTLDGVRHTFFPLVEHLQLRASDARVQDLLVYLATECKAAFVGGGALAPLPDFNGYAITDIALDESHCDPCADVGRFFRTGNCTTMTVEVKWSPSSPNNLCDEVEAVVARNPERLVLETTQFKVELHKRTWPGMRSAEAAAEHAYREASYDDIRMEQNQEKKTTEHQAIDFYQKGVEIAHSATGAEDHVKAIELISMAIAVRPGHARYFLARGNSFRAINEFEAAIADFDMAISLDDKCPTYYASRGTCFRKLGRAADALEDFTLAIEYDTKRGTHYFNRALVLYDINHYELAICDFTKALDDASGGPRTEFRALHSRGNCYRRLGLFDKCVDDMMQAIKLEPRNSTVYNSLAQCYMEYHDLESAIKHFSTAIALLDSNPAYYNNRGQAYFEKGHEYYRMALSDFHLAIKLDGKDAQAYYNRGLTRIAVGLEEISAQETANQLAHDLLLRSELESSEDRNGPKTSSNSTTAEAPATTTGAMSIFEQLEAALADMDMACSIVPESPRYLFGKAMVMHLKRHPQQTQHFLDMALQLDPAHVASKYHIGLLQHENHQHEAAVATFTAAIHDLPTEPAFLAARALLFQDIGLHELAIEDYSSAIAVAPSPDALHVYHRGESHLRLSHFDAAVADLSLALTFGASGPGIYNARGLAHRGLGLYELAIADLSSCVELNKREPSFRLHRAICYLECCEYQKAHLDLVVGLKLAPTDPRLLFHAGMVLFHRLQFPEAIVQLRSALAHAPSISYLSEIHYYIGLAYASIERCMDAIESFTDAIATAQDEQLVYFHERGKALQLERYYEEAIDDFSHVLKRNPTNAHAAFRRGFAYKALGRHAEAAADIQKARLLDPTNPRLMVNFKELHGTDCIVLCAPGHEKTF</sequence>
<dbReference type="PANTHER" id="PTHR44858">
    <property type="entry name" value="TETRATRICOPEPTIDE REPEAT PROTEIN 6"/>
    <property type="match status" value="1"/>
</dbReference>
<feature type="region of interest" description="Disordered" evidence="4">
    <location>
        <begin position="465"/>
        <end position="489"/>
    </location>
</feature>
<dbReference type="PANTHER" id="PTHR44858:SF1">
    <property type="entry name" value="UDP-N-ACETYLGLUCOSAMINE--PEPTIDE N-ACETYLGLUCOSAMINYLTRANSFERASE SPINDLY-RELATED"/>
    <property type="match status" value="1"/>
</dbReference>
<dbReference type="InterPro" id="IPR013105">
    <property type="entry name" value="TPR_2"/>
</dbReference>
<dbReference type="SUPFAM" id="SSF48452">
    <property type="entry name" value="TPR-like"/>
    <property type="match status" value="3"/>
</dbReference>
<feature type="compositionally biased region" description="Low complexity" evidence="4">
    <location>
        <begin position="476"/>
        <end position="489"/>
    </location>
</feature>
<feature type="repeat" description="TPR" evidence="3">
    <location>
        <begin position="324"/>
        <end position="357"/>
    </location>
</feature>
<evidence type="ECO:0000313" key="5">
    <source>
        <dbReference type="EMBL" id="EQC42878.1"/>
    </source>
</evidence>
<organism evidence="5 6">
    <name type="scientific">Saprolegnia diclina (strain VS20)</name>
    <dbReference type="NCBI Taxonomy" id="1156394"/>
    <lineage>
        <taxon>Eukaryota</taxon>
        <taxon>Sar</taxon>
        <taxon>Stramenopiles</taxon>
        <taxon>Oomycota</taxon>
        <taxon>Saprolegniomycetes</taxon>
        <taxon>Saprolegniales</taxon>
        <taxon>Saprolegniaceae</taxon>
        <taxon>Saprolegnia</taxon>
    </lineage>
</organism>
<evidence type="ECO:0000256" key="1">
    <source>
        <dbReference type="ARBA" id="ARBA00022737"/>
    </source>
</evidence>
<reference evidence="5 6" key="1">
    <citation type="submission" date="2012-04" db="EMBL/GenBank/DDBJ databases">
        <title>The Genome Sequence of Saprolegnia declina VS20.</title>
        <authorList>
            <consortium name="The Broad Institute Genome Sequencing Platform"/>
            <person name="Russ C."/>
            <person name="Nusbaum C."/>
            <person name="Tyler B."/>
            <person name="van West P."/>
            <person name="Dieguez-Uribeondo J."/>
            <person name="de Bruijn I."/>
            <person name="Tripathy S."/>
            <person name="Jiang R."/>
            <person name="Young S.K."/>
            <person name="Zeng Q."/>
            <person name="Gargeya S."/>
            <person name="Fitzgerald M."/>
            <person name="Haas B."/>
            <person name="Abouelleil A."/>
            <person name="Alvarado L."/>
            <person name="Arachchi H.M."/>
            <person name="Berlin A."/>
            <person name="Chapman S.B."/>
            <person name="Goldberg J."/>
            <person name="Griggs A."/>
            <person name="Gujja S."/>
            <person name="Hansen M."/>
            <person name="Howarth C."/>
            <person name="Imamovic A."/>
            <person name="Larimer J."/>
            <person name="McCowen C."/>
            <person name="Montmayeur A."/>
            <person name="Murphy C."/>
            <person name="Neiman D."/>
            <person name="Pearson M."/>
            <person name="Priest M."/>
            <person name="Roberts A."/>
            <person name="Saif S."/>
            <person name="Shea T."/>
            <person name="Sisk P."/>
            <person name="Sykes S."/>
            <person name="Wortman J."/>
            <person name="Nusbaum C."/>
            <person name="Birren B."/>
        </authorList>
    </citation>
    <scope>NUCLEOTIDE SEQUENCE [LARGE SCALE GENOMIC DNA]</scope>
    <source>
        <strain evidence="5 6">VS20</strain>
    </source>
</reference>
<dbReference type="VEuPathDB" id="FungiDB:SDRG_00596"/>